<comment type="caution">
    <text evidence="1">The sequence shown here is derived from an EMBL/GenBank/DDBJ whole genome shotgun (WGS) entry which is preliminary data.</text>
</comment>
<dbReference type="VEuPathDB" id="VectorBase:SSCA008294"/>
<reference evidence="1 2" key="1">
    <citation type="journal article" date="2015" name="Parasit. Vectors">
        <title>Draft genome of the scabies mite.</title>
        <authorList>
            <person name="Rider S.D.Jr."/>
            <person name="Morgan M.S."/>
            <person name="Arlian L.G."/>
        </authorList>
    </citation>
    <scope>NUCLEOTIDE SEQUENCE [LARGE SCALE GENOMIC DNA]</scope>
    <source>
        <strain evidence="1">Arlian Lab</strain>
    </source>
</reference>
<accession>A0A132ALZ5</accession>
<evidence type="ECO:0000313" key="2">
    <source>
        <dbReference type="Proteomes" id="UP000616769"/>
    </source>
</evidence>
<dbReference type="Proteomes" id="UP000616769">
    <property type="component" value="Unassembled WGS sequence"/>
</dbReference>
<dbReference type="EMBL" id="JXLN01018639">
    <property type="protein sequence ID" value="KPM12038.1"/>
    <property type="molecule type" value="Genomic_DNA"/>
</dbReference>
<gene>
    <name evidence="1" type="ORF">QR98_0106190</name>
</gene>
<name>A0A132ALZ5_SARSC</name>
<protein>
    <submittedName>
        <fullName evidence="1">Uncharacterized protein</fullName>
    </submittedName>
</protein>
<organism evidence="1 2">
    <name type="scientific">Sarcoptes scabiei</name>
    <name type="common">Itch mite</name>
    <name type="synonym">Acarus scabiei</name>
    <dbReference type="NCBI Taxonomy" id="52283"/>
    <lineage>
        <taxon>Eukaryota</taxon>
        <taxon>Metazoa</taxon>
        <taxon>Ecdysozoa</taxon>
        <taxon>Arthropoda</taxon>
        <taxon>Chelicerata</taxon>
        <taxon>Arachnida</taxon>
        <taxon>Acari</taxon>
        <taxon>Acariformes</taxon>
        <taxon>Sarcoptiformes</taxon>
        <taxon>Astigmata</taxon>
        <taxon>Psoroptidia</taxon>
        <taxon>Sarcoptoidea</taxon>
        <taxon>Sarcoptidae</taxon>
        <taxon>Sarcoptinae</taxon>
        <taxon>Sarcoptes</taxon>
    </lineage>
</organism>
<proteinExistence type="predicted"/>
<evidence type="ECO:0000313" key="1">
    <source>
        <dbReference type="EMBL" id="KPM12038.1"/>
    </source>
</evidence>
<sequence length="59" mass="6853">MVKKSMRRKKKMNLKALLQVALHGVCVTEEEQPWKRMCGELVCLHSASNTHFKPARNFI</sequence>
<dbReference type="AlphaFoldDB" id="A0A132ALZ5"/>